<evidence type="ECO:0000313" key="2">
    <source>
        <dbReference type="EMBL" id="CAH2316599.1"/>
    </source>
</evidence>
<evidence type="ECO:0000313" key="3">
    <source>
        <dbReference type="Proteomes" id="UP001295444"/>
    </source>
</evidence>
<sequence length="161" mass="17775">MAGAMCARGEEETELTPHHGIPPPRPGNREGQKNHHLSPQPHGQNISDTKDPNKRDLPPNELPSHSPATQLAPPTSEQRHNQAADAGPPAGSDINPWTINRGRLYNERPMPGRHRRGPYRTTRMEYIRKPALTDVRSLPYKSSRAGFKYGTPSVYVGSGPP</sequence>
<feature type="region of interest" description="Disordered" evidence="1">
    <location>
        <begin position="1"/>
        <end position="125"/>
    </location>
</feature>
<reference evidence="2" key="1">
    <citation type="submission" date="2022-03" db="EMBL/GenBank/DDBJ databases">
        <authorList>
            <person name="Alioto T."/>
            <person name="Alioto T."/>
            <person name="Gomez Garrido J."/>
        </authorList>
    </citation>
    <scope>NUCLEOTIDE SEQUENCE</scope>
</reference>
<evidence type="ECO:0000256" key="1">
    <source>
        <dbReference type="SAM" id="MobiDB-lite"/>
    </source>
</evidence>
<dbReference type="EMBL" id="OW240920">
    <property type="protein sequence ID" value="CAH2316599.1"/>
    <property type="molecule type" value="Genomic_DNA"/>
</dbReference>
<dbReference type="Proteomes" id="UP001295444">
    <property type="component" value="Chromosome 09"/>
</dbReference>
<dbReference type="AlphaFoldDB" id="A0AAD1T1R0"/>
<keyword evidence="3" id="KW-1185">Reference proteome</keyword>
<feature type="compositionally biased region" description="Polar residues" evidence="1">
    <location>
        <begin position="66"/>
        <end position="76"/>
    </location>
</feature>
<organism evidence="2 3">
    <name type="scientific">Pelobates cultripes</name>
    <name type="common">Western spadefoot toad</name>
    <dbReference type="NCBI Taxonomy" id="61616"/>
    <lineage>
        <taxon>Eukaryota</taxon>
        <taxon>Metazoa</taxon>
        <taxon>Chordata</taxon>
        <taxon>Craniata</taxon>
        <taxon>Vertebrata</taxon>
        <taxon>Euteleostomi</taxon>
        <taxon>Amphibia</taxon>
        <taxon>Batrachia</taxon>
        <taxon>Anura</taxon>
        <taxon>Pelobatoidea</taxon>
        <taxon>Pelobatidae</taxon>
        <taxon>Pelobates</taxon>
    </lineage>
</organism>
<gene>
    <name evidence="2" type="ORF">PECUL_23A026527</name>
</gene>
<name>A0AAD1T1R0_PELCU</name>
<protein>
    <submittedName>
        <fullName evidence="2">Uncharacterized protein</fullName>
    </submittedName>
</protein>
<accession>A0AAD1T1R0</accession>
<feature type="compositionally biased region" description="Basic and acidic residues" evidence="1">
    <location>
        <begin position="48"/>
        <end position="58"/>
    </location>
</feature>
<proteinExistence type="predicted"/>